<evidence type="ECO:0000256" key="3">
    <source>
        <dbReference type="ARBA" id="ARBA00024247"/>
    </source>
</evidence>
<dbReference type="CDD" id="cd00754">
    <property type="entry name" value="Ubl_MoaD"/>
    <property type="match status" value="1"/>
</dbReference>
<dbReference type="KEGG" id="kak:Kalk_21055"/>
<protein>
    <recommendedName>
        <fullName evidence="3">Molybdopterin synthase sulfur carrier subunit</fullName>
    </recommendedName>
</protein>
<evidence type="ECO:0000256" key="2">
    <source>
        <dbReference type="ARBA" id="ARBA00024200"/>
    </source>
</evidence>
<dbReference type="GO" id="GO:0000166">
    <property type="term" value="F:nucleotide binding"/>
    <property type="evidence" value="ECO:0007669"/>
    <property type="project" value="UniProtKB-KW"/>
</dbReference>
<keyword evidence="5" id="KW-1185">Reference proteome</keyword>
<evidence type="ECO:0000313" key="4">
    <source>
        <dbReference type="EMBL" id="AUM14765.1"/>
    </source>
</evidence>
<sequence length="83" mass="8764">MIKVLFFARVRDQVGCAELDIELPAGVSDVAGFTATVKAMGAAFEQALSEPNVLIAVNQEMANSQMTVEDGDEIAYFPPVTGG</sequence>
<dbReference type="PANTHER" id="PTHR33359">
    <property type="entry name" value="MOLYBDOPTERIN SYNTHASE SULFUR CARRIER SUBUNIT"/>
    <property type="match status" value="1"/>
</dbReference>
<dbReference type="AlphaFoldDB" id="A0A2K9LTF7"/>
<dbReference type="InterPro" id="IPR044672">
    <property type="entry name" value="MOCS2A"/>
</dbReference>
<dbReference type="GO" id="GO:1990133">
    <property type="term" value="C:molybdopterin adenylyltransferase complex"/>
    <property type="evidence" value="ECO:0007669"/>
    <property type="project" value="TreeGrafter"/>
</dbReference>
<dbReference type="Proteomes" id="UP000235116">
    <property type="component" value="Chromosome"/>
</dbReference>
<dbReference type="EMBL" id="CP022684">
    <property type="protein sequence ID" value="AUM14765.1"/>
    <property type="molecule type" value="Genomic_DNA"/>
</dbReference>
<dbReference type="UniPathway" id="UPA00344"/>
<proteinExistence type="inferred from homology"/>
<evidence type="ECO:0000313" key="5">
    <source>
        <dbReference type="Proteomes" id="UP000235116"/>
    </source>
</evidence>
<gene>
    <name evidence="4" type="primary">moaD</name>
    <name evidence="4" type="ORF">Kalk_21055</name>
</gene>
<dbReference type="Gene3D" id="3.10.20.30">
    <property type="match status" value="1"/>
</dbReference>
<dbReference type="GO" id="GO:0006777">
    <property type="term" value="P:Mo-molybdopterin cofactor biosynthetic process"/>
    <property type="evidence" value="ECO:0007669"/>
    <property type="project" value="InterPro"/>
</dbReference>
<keyword evidence="1" id="KW-0547">Nucleotide-binding</keyword>
<dbReference type="InterPro" id="IPR016155">
    <property type="entry name" value="Mopterin_synth/thiamin_S_b"/>
</dbReference>
<dbReference type="InterPro" id="IPR012675">
    <property type="entry name" value="Beta-grasp_dom_sf"/>
</dbReference>
<dbReference type="PANTHER" id="PTHR33359:SF1">
    <property type="entry name" value="MOLYBDOPTERIN SYNTHASE SULFUR CARRIER SUBUNIT"/>
    <property type="match status" value="1"/>
</dbReference>
<name>A0A2K9LTF7_9GAMM</name>
<comment type="similarity">
    <text evidence="2">Belongs to the MoaD family.</text>
</comment>
<dbReference type="Pfam" id="PF02597">
    <property type="entry name" value="ThiS"/>
    <property type="match status" value="1"/>
</dbReference>
<dbReference type="RefSeq" id="WP_101896134.1">
    <property type="nucleotide sequence ID" value="NZ_CP022684.1"/>
</dbReference>
<evidence type="ECO:0000256" key="1">
    <source>
        <dbReference type="ARBA" id="ARBA00022741"/>
    </source>
</evidence>
<organism evidence="4 5">
    <name type="scientific">Ketobacter alkanivorans</name>
    <dbReference type="NCBI Taxonomy" id="1917421"/>
    <lineage>
        <taxon>Bacteria</taxon>
        <taxon>Pseudomonadati</taxon>
        <taxon>Pseudomonadota</taxon>
        <taxon>Gammaproteobacteria</taxon>
        <taxon>Pseudomonadales</taxon>
        <taxon>Ketobacteraceae</taxon>
        <taxon>Ketobacter</taxon>
    </lineage>
</organism>
<dbReference type="OrthoDB" id="9801945at2"/>
<dbReference type="NCBIfam" id="TIGR01682">
    <property type="entry name" value="moaD"/>
    <property type="match status" value="1"/>
</dbReference>
<reference evidence="5" key="1">
    <citation type="submission" date="2017-08" db="EMBL/GenBank/DDBJ databases">
        <title>Direct submision.</title>
        <authorList>
            <person name="Kim S.-J."/>
            <person name="Rhee S.-K."/>
        </authorList>
    </citation>
    <scope>NUCLEOTIDE SEQUENCE [LARGE SCALE GENOMIC DNA]</scope>
    <source>
        <strain evidence="5">GI5</strain>
    </source>
</reference>
<dbReference type="SUPFAM" id="SSF54285">
    <property type="entry name" value="MoaD/ThiS"/>
    <property type="match status" value="1"/>
</dbReference>
<dbReference type="InterPro" id="IPR003749">
    <property type="entry name" value="ThiS/MoaD-like"/>
</dbReference>
<accession>A0A2K9LTF7</accession>